<organism evidence="2 3">
    <name type="scientific">Solea senegalensis</name>
    <name type="common">Senegalese sole</name>
    <dbReference type="NCBI Taxonomy" id="28829"/>
    <lineage>
        <taxon>Eukaryota</taxon>
        <taxon>Metazoa</taxon>
        <taxon>Chordata</taxon>
        <taxon>Craniata</taxon>
        <taxon>Vertebrata</taxon>
        <taxon>Euteleostomi</taxon>
        <taxon>Actinopterygii</taxon>
        <taxon>Neopterygii</taxon>
        <taxon>Teleostei</taxon>
        <taxon>Neoteleostei</taxon>
        <taxon>Acanthomorphata</taxon>
        <taxon>Carangaria</taxon>
        <taxon>Pleuronectiformes</taxon>
        <taxon>Pleuronectoidei</taxon>
        <taxon>Soleidae</taxon>
        <taxon>Solea</taxon>
    </lineage>
</organism>
<dbReference type="Proteomes" id="UP000693946">
    <property type="component" value="Linkage Group LG3"/>
</dbReference>
<evidence type="ECO:0000256" key="1">
    <source>
        <dbReference type="SAM" id="MobiDB-lite"/>
    </source>
</evidence>
<dbReference type="EMBL" id="JAGKHQ010000015">
    <property type="protein sequence ID" value="KAG7495637.1"/>
    <property type="molecule type" value="Genomic_DNA"/>
</dbReference>
<feature type="compositionally biased region" description="Basic and acidic residues" evidence="1">
    <location>
        <begin position="1"/>
        <end position="34"/>
    </location>
</feature>
<gene>
    <name evidence="2" type="ORF">JOB18_003387</name>
</gene>
<feature type="region of interest" description="Disordered" evidence="1">
    <location>
        <begin position="1"/>
        <end position="42"/>
    </location>
</feature>
<reference evidence="2 3" key="1">
    <citation type="journal article" date="2021" name="Sci. Rep.">
        <title>Chromosome anchoring in Senegalese sole (Solea senegalensis) reveals sex-associated markers and genome rearrangements in flatfish.</title>
        <authorList>
            <person name="Guerrero-Cozar I."/>
            <person name="Gomez-Garrido J."/>
            <person name="Berbel C."/>
            <person name="Martinez-Blanch J.F."/>
            <person name="Alioto T."/>
            <person name="Claros M.G."/>
            <person name="Gagnaire P.A."/>
            <person name="Manchado M."/>
        </authorList>
    </citation>
    <scope>NUCLEOTIDE SEQUENCE [LARGE SCALE GENOMIC DNA]</scope>
    <source>
        <strain evidence="2">Sse05_10M</strain>
    </source>
</reference>
<sequence>MEISERDRGIMLTNERNRASERSKQRNGRMFEARKRSRRRRRRRGCLHYRDIMSQLRECGLGVRTGDSLVRTQHQHDTANRAGSTSACRQLCGVIHAPLLPIKPNYSTAQRGTRPGHGLITE</sequence>
<evidence type="ECO:0000313" key="2">
    <source>
        <dbReference type="EMBL" id="KAG7495637.1"/>
    </source>
</evidence>
<name>A0AAV6QRX8_SOLSE</name>
<keyword evidence="3" id="KW-1185">Reference proteome</keyword>
<protein>
    <submittedName>
        <fullName evidence="2">Uncharacterized protein</fullName>
    </submittedName>
</protein>
<evidence type="ECO:0000313" key="3">
    <source>
        <dbReference type="Proteomes" id="UP000693946"/>
    </source>
</evidence>
<dbReference type="AlphaFoldDB" id="A0AAV6QRX8"/>
<accession>A0AAV6QRX8</accession>
<comment type="caution">
    <text evidence="2">The sequence shown here is derived from an EMBL/GenBank/DDBJ whole genome shotgun (WGS) entry which is preliminary data.</text>
</comment>
<proteinExistence type="predicted"/>